<feature type="compositionally biased region" description="Basic residues" evidence="2">
    <location>
        <begin position="119"/>
        <end position="129"/>
    </location>
</feature>
<dbReference type="GO" id="GO:0006338">
    <property type="term" value="P:chromatin remodeling"/>
    <property type="evidence" value="ECO:0007669"/>
    <property type="project" value="UniProtKB-ARBA"/>
</dbReference>
<feature type="domain" description="Chromo" evidence="3">
    <location>
        <begin position="42"/>
        <end position="103"/>
    </location>
</feature>
<dbReference type="GeneID" id="89942725"/>
<organism evidence="4 5">
    <name type="scientific">Canariomyces notabilis</name>
    <dbReference type="NCBI Taxonomy" id="2074819"/>
    <lineage>
        <taxon>Eukaryota</taxon>
        <taxon>Fungi</taxon>
        <taxon>Dikarya</taxon>
        <taxon>Ascomycota</taxon>
        <taxon>Pezizomycotina</taxon>
        <taxon>Sordariomycetes</taxon>
        <taxon>Sordariomycetidae</taxon>
        <taxon>Sordariales</taxon>
        <taxon>Chaetomiaceae</taxon>
        <taxon>Canariomyces</taxon>
    </lineage>
</organism>
<dbReference type="SUPFAM" id="SSF54160">
    <property type="entry name" value="Chromo domain-like"/>
    <property type="match status" value="1"/>
</dbReference>
<feature type="compositionally biased region" description="Polar residues" evidence="2">
    <location>
        <begin position="294"/>
        <end position="314"/>
    </location>
</feature>
<evidence type="ECO:0000313" key="4">
    <source>
        <dbReference type="EMBL" id="KAK4111161.1"/>
    </source>
</evidence>
<accession>A0AAN6TB86</accession>
<keyword evidence="5" id="KW-1185">Reference proteome</keyword>
<protein>
    <recommendedName>
        <fullName evidence="3">Chromo domain-containing protein</fullName>
    </recommendedName>
</protein>
<feature type="region of interest" description="Disordered" evidence="2">
    <location>
        <begin position="466"/>
        <end position="490"/>
    </location>
</feature>
<dbReference type="InterPro" id="IPR023780">
    <property type="entry name" value="Chromo_domain"/>
</dbReference>
<dbReference type="RefSeq" id="XP_064668731.1">
    <property type="nucleotide sequence ID" value="XM_064818599.1"/>
</dbReference>
<dbReference type="InterPro" id="IPR016197">
    <property type="entry name" value="Chromo-like_dom_sf"/>
</dbReference>
<name>A0AAN6TB86_9PEZI</name>
<comment type="caution">
    <text evidence="4">The sequence shown here is derived from an EMBL/GenBank/DDBJ whole genome shotgun (WGS) entry which is preliminary data.</text>
</comment>
<evidence type="ECO:0000256" key="1">
    <source>
        <dbReference type="ARBA" id="ARBA00011353"/>
    </source>
</evidence>
<dbReference type="Gene3D" id="2.40.50.40">
    <property type="match status" value="1"/>
</dbReference>
<sequence>MFKHVNVKTSTGTTSREAAETDEDSISLTSTPRVTPDPDREYEVEGILAEGQDDEGQARYLIEWTGFPLVEATWEAESNLSDELKALWEETKAKHATGELEPFDVQKWYDVVRARRMRHRRRNEKRKRLGLPLTEPFTDSFTDSSEEEAAEDSDIDDFVPKPAAKERPKHARPTSAAPAVEGSRGRADTRRSEAEPAISLAGIASLPPKPTHSGLSSVPSRPTNNSGLASLPPRPTHSGHPPSLGYQGTAKGPTKQVPDRSNRNANNGRDNAELAYPLNTERKSKAGVVSTVLSRTPTLSSGNSAAIPQPQRTLTAKKGTKKPAGNIFTGGKLRKPRSNLRDAISDPTKEPRFFATHRRRRLAEKRSRDKEDLPPDISSLQLFDISKGPVAARRSSGSSIQSPSALTPQGPVTPIETNPGAGPSAMAVTNPEQAAEPARKKRKSVRFLDDDAGDDALFVQEPESMVVDSPVTGDPPQDPQGPFPRASLPSANPIAAREKPILNQNRLIPLAPGTTGTQSSRKKLILGQSSVEVIFNGLPLASPTNHAWLADFLAKETLEFRHTCFAKNVATKIGSLVHEQLASGILEPREGQGYFDQVTEYLIAGLLGFFYSQAEYNILIFPTKCDDWKSIALGQEAVSPSGVALLRYFIFSSLLDFGLMSAPLTPTATSLQAVGDSGPRPGEHGPSDRELMLKRFFGFNYSHLLPPMLKERGVHNFFLAIPPSREVTLQALCHWLRSCNPECRIFTSSRAGSWAALQAASEGVVIIHEMLAWSLRRFPNLNRCLISRKDQFWCLSEPVHGVRLYPSISTTEQPVPPGDVRLTKLFPYRSAVLLTPSFIVSEPRRAAQLLEWFAQWARTFHYRIVTPYNFHEYT</sequence>
<feature type="compositionally biased region" description="Basic and acidic residues" evidence="2">
    <location>
        <begin position="183"/>
        <end position="194"/>
    </location>
</feature>
<comment type="subunit">
    <text evidence="1">Component of the NuA4 histone acetyltransferase complex.</text>
</comment>
<dbReference type="AlphaFoldDB" id="A0AAN6TB86"/>
<evidence type="ECO:0000313" key="5">
    <source>
        <dbReference type="Proteomes" id="UP001302812"/>
    </source>
</evidence>
<dbReference type="EMBL" id="MU853347">
    <property type="protein sequence ID" value="KAK4111161.1"/>
    <property type="molecule type" value="Genomic_DNA"/>
</dbReference>
<feature type="region of interest" description="Disordered" evidence="2">
    <location>
        <begin position="388"/>
        <end position="446"/>
    </location>
</feature>
<evidence type="ECO:0000259" key="3">
    <source>
        <dbReference type="PROSITE" id="PS50013"/>
    </source>
</evidence>
<feature type="region of interest" description="Disordered" evidence="2">
    <location>
        <begin position="294"/>
        <end position="353"/>
    </location>
</feature>
<evidence type="ECO:0000256" key="2">
    <source>
        <dbReference type="SAM" id="MobiDB-lite"/>
    </source>
</evidence>
<dbReference type="CDD" id="cd18966">
    <property type="entry name" value="chromodomain"/>
    <property type="match status" value="1"/>
</dbReference>
<dbReference type="SMART" id="SM00298">
    <property type="entry name" value="CHROMO"/>
    <property type="match status" value="1"/>
</dbReference>
<reference evidence="4" key="2">
    <citation type="submission" date="2023-05" db="EMBL/GenBank/DDBJ databases">
        <authorList>
            <consortium name="Lawrence Berkeley National Laboratory"/>
            <person name="Steindorff A."/>
            <person name="Hensen N."/>
            <person name="Bonometti L."/>
            <person name="Westerberg I."/>
            <person name="Brannstrom I.O."/>
            <person name="Guillou S."/>
            <person name="Cros-Aarteil S."/>
            <person name="Calhoun S."/>
            <person name="Haridas S."/>
            <person name="Kuo A."/>
            <person name="Mondo S."/>
            <person name="Pangilinan J."/>
            <person name="Riley R."/>
            <person name="Labutti K."/>
            <person name="Andreopoulos B."/>
            <person name="Lipzen A."/>
            <person name="Chen C."/>
            <person name="Yanf M."/>
            <person name="Daum C."/>
            <person name="Ng V."/>
            <person name="Clum A."/>
            <person name="Ohm R."/>
            <person name="Martin F."/>
            <person name="Silar P."/>
            <person name="Natvig D."/>
            <person name="Lalanne C."/>
            <person name="Gautier V."/>
            <person name="Ament-Velasquez S.L."/>
            <person name="Kruys A."/>
            <person name="Hutchinson M.I."/>
            <person name="Powell A.J."/>
            <person name="Barry K."/>
            <person name="Miller A.N."/>
            <person name="Grigoriev I.V."/>
            <person name="Debuchy R."/>
            <person name="Gladieux P."/>
            <person name="Thoren M.H."/>
            <person name="Johannesson H."/>
        </authorList>
    </citation>
    <scope>NUCLEOTIDE SEQUENCE</scope>
    <source>
        <strain evidence="4">CBS 508.74</strain>
    </source>
</reference>
<gene>
    <name evidence="4" type="ORF">N656DRAFT_830289</name>
</gene>
<feature type="compositionally biased region" description="Polar residues" evidence="2">
    <location>
        <begin position="213"/>
        <end position="228"/>
    </location>
</feature>
<feature type="compositionally biased region" description="Basic and acidic residues" evidence="2">
    <location>
        <begin position="339"/>
        <end position="352"/>
    </location>
</feature>
<dbReference type="PROSITE" id="PS50013">
    <property type="entry name" value="CHROMO_2"/>
    <property type="match status" value="1"/>
</dbReference>
<feature type="non-terminal residue" evidence="4">
    <location>
        <position position="874"/>
    </location>
</feature>
<feature type="region of interest" description="Disordered" evidence="2">
    <location>
        <begin position="1"/>
        <end position="39"/>
    </location>
</feature>
<reference evidence="4" key="1">
    <citation type="journal article" date="2023" name="Mol. Phylogenet. Evol.">
        <title>Genome-scale phylogeny and comparative genomics of the fungal order Sordariales.</title>
        <authorList>
            <person name="Hensen N."/>
            <person name="Bonometti L."/>
            <person name="Westerberg I."/>
            <person name="Brannstrom I.O."/>
            <person name="Guillou S."/>
            <person name="Cros-Aarteil S."/>
            <person name="Calhoun S."/>
            <person name="Haridas S."/>
            <person name="Kuo A."/>
            <person name="Mondo S."/>
            <person name="Pangilinan J."/>
            <person name="Riley R."/>
            <person name="LaButti K."/>
            <person name="Andreopoulos B."/>
            <person name="Lipzen A."/>
            <person name="Chen C."/>
            <person name="Yan M."/>
            <person name="Daum C."/>
            <person name="Ng V."/>
            <person name="Clum A."/>
            <person name="Steindorff A."/>
            <person name="Ohm R.A."/>
            <person name="Martin F."/>
            <person name="Silar P."/>
            <person name="Natvig D.O."/>
            <person name="Lalanne C."/>
            <person name="Gautier V."/>
            <person name="Ament-Velasquez S.L."/>
            <person name="Kruys A."/>
            <person name="Hutchinson M.I."/>
            <person name="Powell A.J."/>
            <person name="Barry K."/>
            <person name="Miller A.N."/>
            <person name="Grigoriev I.V."/>
            <person name="Debuchy R."/>
            <person name="Gladieux P."/>
            <person name="Hiltunen Thoren M."/>
            <person name="Johannesson H."/>
        </authorList>
    </citation>
    <scope>NUCLEOTIDE SEQUENCE</scope>
    <source>
        <strain evidence="4">CBS 508.74</strain>
    </source>
</reference>
<dbReference type="Proteomes" id="UP001302812">
    <property type="component" value="Unassembled WGS sequence"/>
</dbReference>
<feature type="compositionally biased region" description="Acidic residues" evidence="2">
    <location>
        <begin position="144"/>
        <end position="157"/>
    </location>
</feature>
<feature type="compositionally biased region" description="Low complexity" evidence="2">
    <location>
        <begin position="395"/>
        <end position="404"/>
    </location>
</feature>
<feature type="compositionally biased region" description="Polar residues" evidence="2">
    <location>
        <begin position="7"/>
        <end position="16"/>
    </location>
</feature>
<feature type="region of interest" description="Disordered" evidence="2">
    <location>
        <begin position="119"/>
        <end position="281"/>
    </location>
</feature>
<proteinExistence type="predicted"/>
<dbReference type="InterPro" id="IPR000953">
    <property type="entry name" value="Chromo/chromo_shadow_dom"/>
</dbReference>
<dbReference type="Pfam" id="PF00385">
    <property type="entry name" value="Chromo"/>
    <property type="match status" value="1"/>
</dbReference>